<comment type="subcellular location">
    <subcellularLocation>
        <location evidence="3">Endoplasmic reticulum membrane</location>
        <topology evidence="3">Multi-pass membrane protein</topology>
    </subcellularLocation>
</comment>
<evidence type="ECO:0000256" key="4">
    <source>
        <dbReference type="ARBA" id="ARBA00004922"/>
    </source>
</evidence>
<evidence type="ECO:0000256" key="9">
    <source>
        <dbReference type="ARBA" id="ARBA00022679"/>
    </source>
</evidence>
<feature type="region of interest" description="Disordered" evidence="19">
    <location>
        <begin position="444"/>
        <end position="470"/>
    </location>
</feature>
<keyword evidence="25" id="KW-1185">Reference proteome</keyword>
<feature type="non-terminal residue" evidence="24">
    <location>
        <position position="470"/>
    </location>
</feature>
<evidence type="ECO:0000256" key="1">
    <source>
        <dbReference type="ARBA" id="ARBA00001936"/>
    </source>
</evidence>
<dbReference type="Gene3D" id="3.40.50.12610">
    <property type="match status" value="1"/>
</dbReference>
<evidence type="ECO:0000313" key="25">
    <source>
        <dbReference type="Proteomes" id="UP000015453"/>
    </source>
</evidence>
<dbReference type="OrthoDB" id="10261066at2759"/>
<feature type="signal peptide" evidence="21">
    <location>
        <begin position="1"/>
        <end position="23"/>
    </location>
</feature>
<reference evidence="24 25" key="1">
    <citation type="journal article" date="2013" name="BMC Genomics">
        <title>The miniature genome of a carnivorous plant Genlisea aurea contains a low number of genes and short non-coding sequences.</title>
        <authorList>
            <person name="Leushkin E.V."/>
            <person name="Sutormin R.A."/>
            <person name="Nabieva E.R."/>
            <person name="Penin A.A."/>
            <person name="Kondrashov A.S."/>
            <person name="Logacheva M.D."/>
        </authorList>
    </citation>
    <scope>NUCLEOTIDE SEQUENCE [LARGE SCALE GENOMIC DNA]</scope>
</reference>
<feature type="compositionally biased region" description="Basic and acidic residues" evidence="19">
    <location>
        <begin position="164"/>
        <end position="175"/>
    </location>
</feature>
<evidence type="ECO:0000256" key="15">
    <source>
        <dbReference type="ARBA" id="ARBA00023136"/>
    </source>
</evidence>
<keyword evidence="10 20" id="KW-0812">Transmembrane</keyword>
<feature type="region of interest" description="Disordered" evidence="19">
    <location>
        <begin position="149"/>
        <end position="191"/>
    </location>
</feature>
<dbReference type="AlphaFoldDB" id="S8CEV5"/>
<evidence type="ECO:0000256" key="17">
    <source>
        <dbReference type="ARBA" id="ARBA00023211"/>
    </source>
</evidence>
<feature type="domain" description="Oligosaccharyl transferase STT3 N-terminal" evidence="22">
    <location>
        <begin position="15"/>
        <end position="120"/>
    </location>
</feature>
<evidence type="ECO:0000256" key="3">
    <source>
        <dbReference type="ARBA" id="ARBA00004477"/>
    </source>
</evidence>
<dbReference type="Proteomes" id="UP000015453">
    <property type="component" value="Unassembled WGS sequence"/>
</dbReference>
<feature type="transmembrane region" description="Helical" evidence="20">
    <location>
        <begin position="69"/>
        <end position="97"/>
    </location>
</feature>
<keyword evidence="17" id="KW-0464">Manganese</keyword>
<dbReference type="Pfam" id="PF21436">
    <property type="entry name" value="STT3-PglB_core"/>
    <property type="match status" value="1"/>
</dbReference>
<keyword evidence="21" id="KW-0732">Signal</keyword>
<protein>
    <recommendedName>
        <fullName evidence="7">dolichyl-diphosphooligosaccharide--protein glycotransferase</fullName>
        <ecNumber evidence="7">2.4.99.18</ecNumber>
    </recommendedName>
</protein>
<keyword evidence="9" id="KW-0808">Transferase</keyword>
<evidence type="ECO:0000256" key="2">
    <source>
        <dbReference type="ARBA" id="ARBA00001946"/>
    </source>
</evidence>
<comment type="pathway">
    <text evidence="4">Protein modification; protein glycosylation.</text>
</comment>
<evidence type="ECO:0000256" key="7">
    <source>
        <dbReference type="ARBA" id="ARBA00012605"/>
    </source>
</evidence>
<comment type="cofactor">
    <cofactor evidence="1">
        <name>Mn(2+)</name>
        <dbReference type="ChEBI" id="CHEBI:29035"/>
    </cofactor>
</comment>
<feature type="transmembrane region" description="Helical" evidence="20">
    <location>
        <begin position="210"/>
        <end position="231"/>
    </location>
</feature>
<name>S8CEV5_9LAMI</name>
<evidence type="ECO:0000313" key="24">
    <source>
        <dbReference type="EMBL" id="EPS65439.1"/>
    </source>
</evidence>
<feature type="domain" description="STT3/PglB/AglB core" evidence="23">
    <location>
        <begin position="270"/>
        <end position="329"/>
    </location>
</feature>
<keyword evidence="14 20" id="KW-1133">Transmembrane helix</keyword>
<dbReference type="InterPro" id="IPR048999">
    <property type="entry name" value="STT3-PglB_core"/>
</dbReference>
<dbReference type="UniPathway" id="UPA00378"/>
<keyword evidence="15 20" id="KW-0472">Membrane</keyword>
<dbReference type="FunFam" id="3.40.50.12610:FF:000002">
    <property type="entry name" value="dolichyl-diphosphooligosaccharide--protein glycosyltransferase subunit STT3A"/>
    <property type="match status" value="1"/>
</dbReference>
<dbReference type="GO" id="GO:0005789">
    <property type="term" value="C:endoplasmic reticulum membrane"/>
    <property type="evidence" value="ECO:0007669"/>
    <property type="project" value="UniProtKB-SubCell"/>
</dbReference>
<proteinExistence type="inferred from homology"/>
<feature type="compositionally biased region" description="Basic residues" evidence="19">
    <location>
        <begin position="460"/>
        <end position="470"/>
    </location>
</feature>
<dbReference type="PANTHER" id="PTHR13872:SF48">
    <property type="entry name" value="DOLICHYL-DIPHOSPHOOLIGOSACCHARIDE--PROTEIN GLYCOSYLTRANSFERASE SUBUNIT STT3A"/>
    <property type="match status" value="1"/>
</dbReference>
<keyword evidence="13" id="KW-0460">Magnesium</keyword>
<keyword evidence="11" id="KW-0479">Metal-binding</keyword>
<evidence type="ECO:0000256" key="10">
    <source>
        <dbReference type="ARBA" id="ARBA00022692"/>
    </source>
</evidence>
<feature type="chain" id="PRO_5004562109" description="dolichyl-diphosphooligosaccharide--protein glycotransferase" evidence="21">
    <location>
        <begin position="24"/>
        <end position="470"/>
    </location>
</feature>
<feature type="compositionally biased region" description="Polar residues" evidence="19">
    <location>
        <begin position="149"/>
        <end position="160"/>
    </location>
</feature>
<organism evidence="24 25">
    <name type="scientific">Genlisea aurea</name>
    <dbReference type="NCBI Taxonomy" id="192259"/>
    <lineage>
        <taxon>Eukaryota</taxon>
        <taxon>Viridiplantae</taxon>
        <taxon>Streptophyta</taxon>
        <taxon>Embryophyta</taxon>
        <taxon>Tracheophyta</taxon>
        <taxon>Spermatophyta</taxon>
        <taxon>Magnoliopsida</taxon>
        <taxon>eudicotyledons</taxon>
        <taxon>Gunneridae</taxon>
        <taxon>Pentapetalae</taxon>
        <taxon>asterids</taxon>
        <taxon>lamiids</taxon>
        <taxon>Lamiales</taxon>
        <taxon>Lentibulariaceae</taxon>
        <taxon>Genlisea</taxon>
    </lineage>
</organism>
<evidence type="ECO:0000256" key="16">
    <source>
        <dbReference type="ARBA" id="ARBA00023180"/>
    </source>
</evidence>
<accession>S8CEV5</accession>
<comment type="caution">
    <text evidence="24">The sequence shown here is derived from an EMBL/GenBank/DDBJ whole genome shotgun (WGS) entry which is preliminary data.</text>
</comment>
<comment type="similarity">
    <text evidence="5">Belongs to the STT3 family.</text>
</comment>
<evidence type="ECO:0000256" key="13">
    <source>
        <dbReference type="ARBA" id="ARBA00022842"/>
    </source>
</evidence>
<evidence type="ECO:0000256" key="11">
    <source>
        <dbReference type="ARBA" id="ARBA00022723"/>
    </source>
</evidence>
<feature type="non-terminal residue" evidence="24">
    <location>
        <position position="1"/>
    </location>
</feature>
<comment type="cofactor">
    <cofactor evidence="2">
        <name>Mg(2+)</name>
        <dbReference type="ChEBI" id="CHEBI:18420"/>
    </cofactor>
</comment>
<dbReference type="InterPro" id="IPR048307">
    <property type="entry name" value="STT3_N"/>
</dbReference>
<dbReference type="EC" id="2.4.99.18" evidence="7"/>
<gene>
    <name evidence="24" type="ORF">M569_09336</name>
</gene>
<evidence type="ECO:0000256" key="21">
    <source>
        <dbReference type="SAM" id="SignalP"/>
    </source>
</evidence>
<evidence type="ECO:0000256" key="18">
    <source>
        <dbReference type="ARBA" id="ARBA00048829"/>
    </source>
</evidence>
<evidence type="ECO:0000256" key="12">
    <source>
        <dbReference type="ARBA" id="ARBA00022824"/>
    </source>
</evidence>
<evidence type="ECO:0000259" key="22">
    <source>
        <dbReference type="Pfam" id="PF02516"/>
    </source>
</evidence>
<evidence type="ECO:0000256" key="5">
    <source>
        <dbReference type="ARBA" id="ARBA00010810"/>
    </source>
</evidence>
<evidence type="ECO:0000256" key="14">
    <source>
        <dbReference type="ARBA" id="ARBA00022989"/>
    </source>
</evidence>
<comment type="subunit">
    <text evidence="6">Component of the oligosaccharyltransferase (OST) complex.</text>
</comment>
<comment type="catalytic activity">
    <reaction evidence="18">
        <text>a di-trans,poly-cis-dolichyl diphosphooligosaccharide + L-asparaginyl-[protein] = N(4)-(oligosaccharide-(1-&gt;4)-N-acetyl-beta-D-glucosaminyl-(1-&gt;4)-N-acetyl-beta-D-glucosaminyl)-L-asparaginyl-[protein] + a di-trans,poly-cis-dolichyl diphosphate + H(+)</text>
        <dbReference type="Rhea" id="RHEA:22980"/>
        <dbReference type="Rhea" id="RHEA-COMP:12804"/>
        <dbReference type="Rhea" id="RHEA-COMP:12805"/>
        <dbReference type="Rhea" id="RHEA-COMP:19506"/>
        <dbReference type="Rhea" id="RHEA-COMP:19509"/>
        <dbReference type="ChEBI" id="CHEBI:15378"/>
        <dbReference type="ChEBI" id="CHEBI:50347"/>
        <dbReference type="ChEBI" id="CHEBI:57497"/>
        <dbReference type="ChEBI" id="CHEBI:57570"/>
        <dbReference type="ChEBI" id="CHEBI:132529"/>
        <dbReference type="EC" id="2.4.99.18"/>
    </reaction>
</comment>
<keyword evidence="8" id="KW-0328">Glycosyltransferase</keyword>
<keyword evidence="16" id="KW-0325">Glycoprotein</keyword>
<sequence>LVFTCCRILCFGVLAVLIALVASSPTKGWSGRSLSLLDPTYASKYIPIIASVSEHQPPTWPSYFMDINVLAFLVPAGIVACFLPLSDASSFAVLYIVTSVYFSGVMVRLMLVLAPAACIMSGIALSQAFEVFTRSVKFQLPTGTPVNPNSGDSCDVTKNNYVKPEPDKIEENLRERPRKSKKKEKEKLENKSTVAQTEKRLLLLPFETSFVAIFLLVLVVAFYVVHCVWAASEAYSAPSIVLTSRSQDGLHVFDDFREAYAWLSHNTEVDDKVASWWDYGYQTTAMANRTVIVDNNTWNNTHIATVGTAMSSPEKAAWEIFSSLDVKYVLVVFGGLVGYPSDDINKFLWMVRIGGGVFPHIKEPDYLRDGQYRIDSQATPTMLNSLMYKLSYYRFVETDGRGFDRVRHTEIGKKYFKLTHFEEVFTTHHWMVRIYKLKAPRNRIRGKASKKSKVDDDKAKKKKKNKKNPW</sequence>
<dbReference type="Pfam" id="PF02516">
    <property type="entry name" value="STT3"/>
    <property type="match status" value="1"/>
</dbReference>
<dbReference type="InterPro" id="IPR003674">
    <property type="entry name" value="Oligo_trans_STT3"/>
</dbReference>
<evidence type="ECO:0000256" key="6">
    <source>
        <dbReference type="ARBA" id="ARBA00011157"/>
    </source>
</evidence>
<dbReference type="GO" id="GO:0046872">
    <property type="term" value="F:metal ion binding"/>
    <property type="evidence" value="ECO:0007669"/>
    <property type="project" value="UniProtKB-KW"/>
</dbReference>
<evidence type="ECO:0000256" key="20">
    <source>
        <dbReference type="SAM" id="Phobius"/>
    </source>
</evidence>
<evidence type="ECO:0000256" key="19">
    <source>
        <dbReference type="SAM" id="MobiDB-lite"/>
    </source>
</evidence>
<dbReference type="PANTHER" id="PTHR13872">
    <property type="entry name" value="DOLICHYL-DIPHOSPHOOLIGOSACCHARIDE--PROTEIN GLYCOSYLTRANSFERASE SUBUNIT"/>
    <property type="match status" value="1"/>
</dbReference>
<keyword evidence="12" id="KW-0256">Endoplasmic reticulum</keyword>
<dbReference type="GO" id="GO:0004579">
    <property type="term" value="F:dolichyl-diphosphooligosaccharide-protein glycotransferase activity"/>
    <property type="evidence" value="ECO:0007669"/>
    <property type="project" value="UniProtKB-EC"/>
</dbReference>
<dbReference type="EMBL" id="AUSU01004225">
    <property type="protein sequence ID" value="EPS65439.1"/>
    <property type="molecule type" value="Genomic_DNA"/>
</dbReference>
<evidence type="ECO:0000256" key="8">
    <source>
        <dbReference type="ARBA" id="ARBA00022676"/>
    </source>
</evidence>
<evidence type="ECO:0000259" key="23">
    <source>
        <dbReference type="Pfam" id="PF21436"/>
    </source>
</evidence>